<feature type="region of interest" description="Disordered" evidence="1">
    <location>
        <begin position="228"/>
        <end position="256"/>
    </location>
</feature>
<dbReference type="Pfam" id="PF22936">
    <property type="entry name" value="Pol_BBD"/>
    <property type="match status" value="1"/>
</dbReference>
<proteinExistence type="predicted"/>
<dbReference type="OrthoDB" id="1304413at2759"/>
<dbReference type="eggNOG" id="KOG0017">
    <property type="taxonomic scope" value="Eukaryota"/>
</dbReference>
<dbReference type="AlphaFoldDB" id="A0A1U7YK67"/>
<reference evidence="3" key="1">
    <citation type="journal article" date="2013" name="Genome Biol.">
        <title>Reference genomes and transcriptomes of Nicotiana sylvestris and Nicotiana tomentosiformis.</title>
        <authorList>
            <person name="Sierro N."/>
            <person name="Battey J.N."/>
            <person name="Ouadi S."/>
            <person name="Bovet L."/>
            <person name="Goepfert S."/>
            <person name="Bakaher N."/>
            <person name="Peitsch M.C."/>
            <person name="Ivanov N.V."/>
        </authorList>
    </citation>
    <scope>NUCLEOTIDE SEQUENCE [LARGE SCALE GENOMIC DNA]</scope>
</reference>
<protein>
    <submittedName>
        <fullName evidence="4">Uncharacterized protein LOC104248860</fullName>
    </submittedName>
</protein>
<feature type="region of interest" description="Disordered" evidence="1">
    <location>
        <begin position="158"/>
        <end position="190"/>
    </location>
</feature>
<feature type="compositionally biased region" description="Low complexity" evidence="1">
    <location>
        <begin position="239"/>
        <end position="249"/>
    </location>
</feature>
<evidence type="ECO:0000259" key="2">
    <source>
        <dbReference type="Pfam" id="PF22936"/>
    </source>
</evidence>
<sequence>MSSIPKTTRNLWNSLEHRFGQSNGAKLYQLQKEISTSVQGNNNISSYFTTLKKLWDEMDSLSSHLNCSCDCACGGKAKVAKFLEDQRILQFLMGLNDVYAQARGNNIMMSPLPSMDFAYSLLLQDENQREAFVNMVSPQLNSDASSFMVAGQGKSGLRYNNQGQMGWNPSSKSGNNQQQKSKANKGKYNPNVSCTHCMRTRHVRADCYRLIGFSDDFQFTKTNNYQPTAKGNATMGGQENETNPNPNNEGVVGSQNQSFSREQISKLVNIIRQVQVGNAGNTGSEINANAVAGTILKYSGTCLSVFNIKTWIIDSGASEHMCFDSSSFLELSPLPIPVHISLPNSFQLYVTHIRRVSIQNDMILEKVLYVPSFKYNLLSVHKLCIQFKYSLHLTSSGCVLEVLLVRRGQVFGEIRGGWYLLNPISISA</sequence>
<keyword evidence="3" id="KW-1185">Reference proteome</keyword>
<evidence type="ECO:0000313" key="3">
    <source>
        <dbReference type="Proteomes" id="UP000189701"/>
    </source>
</evidence>
<evidence type="ECO:0000256" key="1">
    <source>
        <dbReference type="SAM" id="MobiDB-lite"/>
    </source>
</evidence>
<dbReference type="Proteomes" id="UP000189701">
    <property type="component" value="Unplaced"/>
</dbReference>
<evidence type="ECO:0000313" key="4">
    <source>
        <dbReference type="RefSeq" id="XP_009803508.1"/>
    </source>
</evidence>
<feature type="compositionally biased region" description="Polar residues" evidence="1">
    <location>
        <begin position="158"/>
        <end position="169"/>
    </location>
</feature>
<feature type="compositionally biased region" description="Low complexity" evidence="1">
    <location>
        <begin position="170"/>
        <end position="181"/>
    </location>
</feature>
<feature type="domain" description="Retrovirus-related Pol polyprotein from transposon TNT 1-94-like beta-barrel" evidence="2">
    <location>
        <begin position="311"/>
        <end position="383"/>
    </location>
</feature>
<reference evidence="4" key="2">
    <citation type="submission" date="2025-08" db="UniProtKB">
        <authorList>
            <consortium name="RefSeq"/>
        </authorList>
    </citation>
    <scope>IDENTIFICATION</scope>
    <source>
        <tissue evidence="4">Leaf</tissue>
    </source>
</reference>
<dbReference type="PANTHER" id="PTHR34222">
    <property type="entry name" value="GAG_PRE-INTEGRS DOMAIN-CONTAINING PROTEIN"/>
    <property type="match status" value="1"/>
</dbReference>
<accession>A0A1U7YK67</accession>
<organism evidence="3 4">
    <name type="scientific">Nicotiana sylvestris</name>
    <name type="common">Wood tobacco</name>
    <name type="synonym">South American tobacco</name>
    <dbReference type="NCBI Taxonomy" id="4096"/>
    <lineage>
        <taxon>Eukaryota</taxon>
        <taxon>Viridiplantae</taxon>
        <taxon>Streptophyta</taxon>
        <taxon>Embryophyta</taxon>
        <taxon>Tracheophyta</taxon>
        <taxon>Spermatophyta</taxon>
        <taxon>Magnoliopsida</taxon>
        <taxon>eudicotyledons</taxon>
        <taxon>Gunneridae</taxon>
        <taxon>Pentapetalae</taxon>
        <taxon>asterids</taxon>
        <taxon>lamiids</taxon>
        <taxon>Solanales</taxon>
        <taxon>Solanaceae</taxon>
        <taxon>Nicotianoideae</taxon>
        <taxon>Nicotianeae</taxon>
        <taxon>Nicotiana</taxon>
    </lineage>
</organism>
<feature type="compositionally biased region" description="Polar residues" evidence="1">
    <location>
        <begin position="228"/>
        <end position="237"/>
    </location>
</feature>
<dbReference type="InterPro" id="IPR054722">
    <property type="entry name" value="PolX-like_BBD"/>
</dbReference>
<dbReference type="KEGG" id="nsy:104248860"/>
<dbReference type="RefSeq" id="XP_009803508.1">
    <property type="nucleotide sequence ID" value="XM_009805206.1"/>
</dbReference>
<dbReference type="PANTHER" id="PTHR34222:SF33">
    <property type="entry name" value="RETROTRANSPOSON GAG DOMAIN-CONTAINING PROTEIN"/>
    <property type="match status" value="1"/>
</dbReference>
<name>A0A1U7YK67_NICSY</name>
<dbReference type="GeneID" id="104248860"/>
<gene>
    <name evidence="4" type="primary">LOC104248860</name>
</gene>